<proteinExistence type="predicted"/>
<dbReference type="Proteomes" id="UP000481583">
    <property type="component" value="Unassembled WGS sequence"/>
</dbReference>
<protein>
    <submittedName>
        <fullName evidence="1">Uncharacterized protein</fullName>
    </submittedName>
</protein>
<dbReference type="AlphaFoldDB" id="A0A6G4TUQ2"/>
<dbReference type="EMBL" id="JAAKZV010000010">
    <property type="protein sequence ID" value="NGN63176.1"/>
    <property type="molecule type" value="Genomic_DNA"/>
</dbReference>
<evidence type="ECO:0000313" key="2">
    <source>
        <dbReference type="Proteomes" id="UP000481583"/>
    </source>
</evidence>
<dbReference type="RefSeq" id="WP_165232022.1">
    <property type="nucleotide sequence ID" value="NZ_JAAKZV010000010.1"/>
</dbReference>
<keyword evidence="2" id="KW-1185">Reference proteome</keyword>
<sequence length="201" mass="22270">MTAPPLTTLLPITVRPHLGEGTDSFIRRLARANHLSPSGLHSYLAGPPAWFGKPRLERLAAVSGYAPDVLTQALTDILIPRRRTNLHTAAAPPPEHLLRLRQRIRRDAEQHGLPLRCLAVRHGVDRRTARLALNTPLPPRRERPKEARPPVLDAHAPLIGELAGDGMTTRAIWQHLMDHASVSVSYSTLNVFLRQHPGGRP</sequence>
<accession>A0A6G4TUQ2</accession>
<gene>
    <name evidence="1" type="ORF">G5C51_04540</name>
</gene>
<organism evidence="1 2">
    <name type="scientific">Streptomyces coryli</name>
    <dbReference type="NCBI Taxonomy" id="1128680"/>
    <lineage>
        <taxon>Bacteria</taxon>
        <taxon>Bacillati</taxon>
        <taxon>Actinomycetota</taxon>
        <taxon>Actinomycetes</taxon>
        <taxon>Kitasatosporales</taxon>
        <taxon>Streptomycetaceae</taxon>
        <taxon>Streptomyces</taxon>
    </lineage>
</organism>
<comment type="caution">
    <text evidence="1">The sequence shown here is derived from an EMBL/GenBank/DDBJ whole genome shotgun (WGS) entry which is preliminary data.</text>
</comment>
<reference evidence="1 2" key="1">
    <citation type="submission" date="2020-02" db="EMBL/GenBank/DDBJ databases">
        <title>Whole-genome analyses of novel actinobacteria.</title>
        <authorList>
            <person name="Sahin N."/>
        </authorList>
    </citation>
    <scope>NUCLEOTIDE SEQUENCE [LARGE SCALE GENOMIC DNA]</scope>
    <source>
        <strain evidence="1 2">A7024</strain>
    </source>
</reference>
<name>A0A6G4TUQ2_9ACTN</name>
<evidence type="ECO:0000313" key="1">
    <source>
        <dbReference type="EMBL" id="NGN63176.1"/>
    </source>
</evidence>